<evidence type="ECO:0000313" key="6">
    <source>
        <dbReference type="Proteomes" id="UP000507245"/>
    </source>
</evidence>
<dbReference type="SUPFAM" id="SSF48484">
    <property type="entry name" value="Lipoxigenase"/>
    <property type="match status" value="1"/>
</dbReference>
<keyword evidence="2" id="KW-0223">Dioxygenase</keyword>
<dbReference type="InterPro" id="IPR000907">
    <property type="entry name" value="LipOase"/>
</dbReference>
<dbReference type="Proteomes" id="UP000507245">
    <property type="component" value="Unassembled WGS sequence"/>
</dbReference>
<gene>
    <name evidence="5" type="ORF">ORAREDHAP_LOCUS40362</name>
</gene>
<name>A0A6J5XPG4_PRUAR</name>
<evidence type="ECO:0000256" key="1">
    <source>
        <dbReference type="ARBA" id="ARBA00022723"/>
    </source>
</evidence>
<protein>
    <recommendedName>
        <fullName evidence="4">Lipoxygenase domain-containing protein</fullName>
    </recommendedName>
</protein>
<dbReference type="PANTHER" id="PTHR11771">
    <property type="entry name" value="LIPOXYGENASE"/>
    <property type="match status" value="1"/>
</dbReference>
<dbReference type="PROSITE" id="PS51393">
    <property type="entry name" value="LIPOXYGENASE_3"/>
    <property type="match status" value="1"/>
</dbReference>
<evidence type="ECO:0000256" key="2">
    <source>
        <dbReference type="ARBA" id="ARBA00022964"/>
    </source>
</evidence>
<dbReference type="AlphaFoldDB" id="A0A6J5XPG4"/>
<accession>A0A6J5XPG4</accession>
<dbReference type="Gene3D" id="1.20.245.10">
    <property type="entry name" value="Lipoxygenase-1, Domain 5"/>
    <property type="match status" value="1"/>
</dbReference>
<proteinExistence type="predicted"/>
<evidence type="ECO:0000256" key="3">
    <source>
        <dbReference type="ARBA" id="ARBA00023002"/>
    </source>
</evidence>
<dbReference type="GO" id="GO:0016702">
    <property type="term" value="F:oxidoreductase activity, acting on single donors with incorporation of molecular oxygen, incorporation of two atoms of oxygen"/>
    <property type="evidence" value="ECO:0007669"/>
    <property type="project" value="InterPro"/>
</dbReference>
<sequence>MQTREDLVETCTIIIWTASALHAAVNFGQYPYAGYLPNRPTISRKFMPEKGTPEYKELESSPDTVFLKTITAQLQTVLGIALIEILSRHSTDEVYLGQRDTPEWTVDTEPLKAFDKFGSKLAELRTELQV</sequence>
<dbReference type="Pfam" id="PF00305">
    <property type="entry name" value="Lipoxygenase"/>
    <property type="match status" value="1"/>
</dbReference>
<organism evidence="5 6">
    <name type="scientific">Prunus armeniaca</name>
    <name type="common">Apricot</name>
    <name type="synonym">Armeniaca vulgaris</name>
    <dbReference type="NCBI Taxonomy" id="36596"/>
    <lineage>
        <taxon>Eukaryota</taxon>
        <taxon>Viridiplantae</taxon>
        <taxon>Streptophyta</taxon>
        <taxon>Embryophyta</taxon>
        <taxon>Tracheophyta</taxon>
        <taxon>Spermatophyta</taxon>
        <taxon>Magnoliopsida</taxon>
        <taxon>eudicotyledons</taxon>
        <taxon>Gunneridae</taxon>
        <taxon>Pentapetalae</taxon>
        <taxon>rosids</taxon>
        <taxon>fabids</taxon>
        <taxon>Rosales</taxon>
        <taxon>Rosaceae</taxon>
        <taxon>Amygdaloideae</taxon>
        <taxon>Amygdaleae</taxon>
        <taxon>Prunus</taxon>
    </lineage>
</organism>
<keyword evidence="3" id="KW-0560">Oxidoreductase</keyword>
<keyword evidence="6" id="KW-1185">Reference proteome</keyword>
<feature type="domain" description="Lipoxygenase" evidence="4">
    <location>
        <begin position="1"/>
        <end position="130"/>
    </location>
</feature>
<dbReference type="OrthoDB" id="1292605at2759"/>
<dbReference type="InterPro" id="IPR013819">
    <property type="entry name" value="LipOase_C"/>
</dbReference>
<dbReference type="InterPro" id="IPR036226">
    <property type="entry name" value="LipOase_C_sf"/>
</dbReference>
<reference evidence="6" key="1">
    <citation type="journal article" date="2020" name="Genome Biol.">
        <title>Gamete binning: chromosome-level and haplotype-resolved genome assembly enabled by high-throughput single-cell sequencing of gamete genomes.</title>
        <authorList>
            <person name="Campoy J.A."/>
            <person name="Sun H."/>
            <person name="Goel M."/>
            <person name="Jiao W.-B."/>
            <person name="Folz-Donahue K."/>
            <person name="Wang N."/>
            <person name="Rubio M."/>
            <person name="Liu C."/>
            <person name="Kukat C."/>
            <person name="Ruiz D."/>
            <person name="Huettel B."/>
            <person name="Schneeberger K."/>
        </authorList>
    </citation>
    <scope>NUCLEOTIDE SEQUENCE [LARGE SCALE GENOMIC DNA]</scope>
    <source>
        <strain evidence="6">cv. Rojo Pasion</strain>
    </source>
</reference>
<dbReference type="GO" id="GO:0046872">
    <property type="term" value="F:metal ion binding"/>
    <property type="evidence" value="ECO:0007669"/>
    <property type="project" value="UniProtKB-KW"/>
</dbReference>
<evidence type="ECO:0000259" key="4">
    <source>
        <dbReference type="PROSITE" id="PS51393"/>
    </source>
</evidence>
<evidence type="ECO:0000313" key="5">
    <source>
        <dbReference type="EMBL" id="CAB4315620.1"/>
    </source>
</evidence>
<dbReference type="EMBL" id="CAEKKB010000006">
    <property type="protein sequence ID" value="CAB4315620.1"/>
    <property type="molecule type" value="Genomic_DNA"/>
</dbReference>
<dbReference type="GO" id="GO:0034440">
    <property type="term" value="P:lipid oxidation"/>
    <property type="evidence" value="ECO:0007669"/>
    <property type="project" value="InterPro"/>
</dbReference>
<keyword evidence="1" id="KW-0479">Metal-binding</keyword>